<keyword evidence="1" id="KW-1133">Transmembrane helix</keyword>
<protein>
    <submittedName>
        <fullName evidence="2">Uncharacterized protein</fullName>
    </submittedName>
</protein>
<dbReference type="Proteomes" id="UP001383192">
    <property type="component" value="Unassembled WGS sequence"/>
</dbReference>
<keyword evidence="1" id="KW-0812">Transmembrane</keyword>
<name>A0AAW0DHT0_9AGAR</name>
<feature type="transmembrane region" description="Helical" evidence="1">
    <location>
        <begin position="609"/>
        <end position="632"/>
    </location>
</feature>
<organism evidence="2 3">
    <name type="scientific">Paramarasmius palmivorus</name>
    <dbReference type="NCBI Taxonomy" id="297713"/>
    <lineage>
        <taxon>Eukaryota</taxon>
        <taxon>Fungi</taxon>
        <taxon>Dikarya</taxon>
        <taxon>Basidiomycota</taxon>
        <taxon>Agaricomycotina</taxon>
        <taxon>Agaricomycetes</taxon>
        <taxon>Agaricomycetidae</taxon>
        <taxon>Agaricales</taxon>
        <taxon>Marasmiineae</taxon>
        <taxon>Marasmiaceae</taxon>
        <taxon>Paramarasmius</taxon>
    </lineage>
</organism>
<evidence type="ECO:0000313" key="2">
    <source>
        <dbReference type="EMBL" id="KAK7050983.1"/>
    </source>
</evidence>
<keyword evidence="3" id="KW-1185">Reference proteome</keyword>
<accession>A0AAW0DHT0</accession>
<evidence type="ECO:0000256" key="1">
    <source>
        <dbReference type="SAM" id="Phobius"/>
    </source>
</evidence>
<proteinExistence type="predicted"/>
<feature type="transmembrane region" description="Helical" evidence="1">
    <location>
        <begin position="85"/>
        <end position="111"/>
    </location>
</feature>
<sequence>MFVTSALTVGQLTFILRAVIQVLSYGGIFIIGFIVLASAPRVASLQTHDTLNRVVGRETAARTTRKWIFNAIRGKNGDPVSSPRLILALTLLSVYSLLVALSDLGFLGLYACNASYTFEDRPASVNSTERAQSVLNTALVNGTNPSTVKSFRCDSTEPFQLGDVSLGTNDTIYVCTSWHNSTLADFSAFTGINTTDSDILLPRFLRSVNHSRADIFDLNSYRTSFGTRLTRNTTVANGIVVEPNDTGMRTLFGVPSLQPRRSVDVQKTMALEVEVGCMNVGIFSSHDPDAVGRGLDYFSETDTWRVYTGPENLRDVLSKTVDDVRSYYSPFFNTSSQDGYRIINSTGVRFTDYPQIDNFFLPDTSTTMDGVDVTGWIKGNCTERLRTQLSLDPSMASDYDKRAGDTCELVVVTGMVMEDGDLNQVASKMVCATTTQVNMVSGTVSASETGQVTVNMTRLPSDLNQLRADYFDIVPGQNATQYNTFDPIIRYTLSDNPNGATSHFIFNINGHVGKQSGAGSGGFILAAAGTAIIDLSNVGLGGDTSLQSLDVDESSFTWGPGTATKYFGRLGASYILNSVTYNGWVAESGPTLLVSDTGGPIGTCYKPPYVVSFIPLLAAAVLVIAWILFLIITRGLVGVKTIEDCYGGLKPYWGVVCPTTAAQDAVLLWENAPGPHLQLVTPGQAIVVGGASTAAHHLKSSHYMPGKV</sequence>
<comment type="caution">
    <text evidence="2">The sequence shown here is derived from an EMBL/GenBank/DDBJ whole genome shotgun (WGS) entry which is preliminary data.</text>
</comment>
<evidence type="ECO:0000313" key="3">
    <source>
        <dbReference type="Proteomes" id="UP001383192"/>
    </source>
</evidence>
<keyword evidence="1" id="KW-0472">Membrane</keyword>
<reference evidence="2 3" key="1">
    <citation type="submission" date="2024-01" db="EMBL/GenBank/DDBJ databases">
        <title>A draft genome for a cacao thread blight-causing isolate of Paramarasmius palmivorus.</title>
        <authorList>
            <person name="Baruah I.K."/>
            <person name="Bukari Y."/>
            <person name="Amoako-Attah I."/>
            <person name="Meinhardt L.W."/>
            <person name="Bailey B.A."/>
            <person name="Cohen S.P."/>
        </authorList>
    </citation>
    <scope>NUCLEOTIDE SEQUENCE [LARGE SCALE GENOMIC DNA]</scope>
    <source>
        <strain evidence="2 3">GH-12</strain>
    </source>
</reference>
<feature type="transmembrane region" description="Helical" evidence="1">
    <location>
        <begin position="12"/>
        <end position="36"/>
    </location>
</feature>
<dbReference type="AlphaFoldDB" id="A0AAW0DHT0"/>
<gene>
    <name evidence="2" type="ORF">VNI00_005095</name>
</gene>
<dbReference type="EMBL" id="JAYKXP010000014">
    <property type="protein sequence ID" value="KAK7050983.1"/>
    <property type="molecule type" value="Genomic_DNA"/>
</dbReference>